<organism evidence="1 2">
    <name type="scientific">Elysia crispata</name>
    <name type="common">lettuce slug</name>
    <dbReference type="NCBI Taxonomy" id="231223"/>
    <lineage>
        <taxon>Eukaryota</taxon>
        <taxon>Metazoa</taxon>
        <taxon>Spiralia</taxon>
        <taxon>Lophotrochozoa</taxon>
        <taxon>Mollusca</taxon>
        <taxon>Gastropoda</taxon>
        <taxon>Heterobranchia</taxon>
        <taxon>Euthyneura</taxon>
        <taxon>Panpulmonata</taxon>
        <taxon>Sacoglossa</taxon>
        <taxon>Placobranchoidea</taxon>
        <taxon>Plakobranchidae</taxon>
        <taxon>Elysia</taxon>
    </lineage>
</organism>
<comment type="caution">
    <text evidence="1">The sequence shown here is derived from an EMBL/GenBank/DDBJ whole genome shotgun (WGS) entry which is preliminary data.</text>
</comment>
<protein>
    <submittedName>
        <fullName evidence="1">Uncharacterized protein</fullName>
    </submittedName>
</protein>
<evidence type="ECO:0000313" key="1">
    <source>
        <dbReference type="EMBL" id="KAK3789757.1"/>
    </source>
</evidence>
<dbReference type="Proteomes" id="UP001283361">
    <property type="component" value="Unassembled WGS sequence"/>
</dbReference>
<proteinExistence type="predicted"/>
<reference evidence="1" key="1">
    <citation type="journal article" date="2023" name="G3 (Bethesda)">
        <title>A reference genome for the long-term kleptoplast-retaining sea slug Elysia crispata morphotype clarki.</title>
        <authorList>
            <person name="Eastman K.E."/>
            <person name="Pendleton A.L."/>
            <person name="Shaikh M.A."/>
            <person name="Suttiyut T."/>
            <person name="Ogas R."/>
            <person name="Tomko P."/>
            <person name="Gavelis G."/>
            <person name="Widhalm J.R."/>
            <person name="Wisecaver J.H."/>
        </authorList>
    </citation>
    <scope>NUCLEOTIDE SEQUENCE</scope>
    <source>
        <strain evidence="1">ECLA1</strain>
    </source>
</reference>
<dbReference type="AlphaFoldDB" id="A0AAE1AL39"/>
<evidence type="ECO:0000313" key="2">
    <source>
        <dbReference type="Proteomes" id="UP001283361"/>
    </source>
</evidence>
<name>A0AAE1AL39_9GAST</name>
<accession>A0AAE1AL39</accession>
<keyword evidence="2" id="KW-1185">Reference proteome</keyword>
<dbReference type="EMBL" id="JAWDGP010001628">
    <property type="protein sequence ID" value="KAK3789757.1"/>
    <property type="molecule type" value="Genomic_DNA"/>
</dbReference>
<sequence>MELLWNKSLSQSRHRISVRTLLGATSNPCLPTLDIKAWRLCSDSITSQQLPKFPEKVTKVNGAVIRPSCCCSSNASAQTVCCSNLFATSEVTCWSNPEYLVLTGLNEVKASGSSTRDYLTVWTAVEAIKLPVLARRRWLMAQ</sequence>
<gene>
    <name evidence="1" type="ORF">RRG08_036050</name>
</gene>